<reference evidence="1 2" key="1">
    <citation type="submission" date="2016-06" db="EMBL/GenBank/DDBJ databases">
        <authorList>
            <person name="Kjaerup R.B."/>
            <person name="Dalgaard T.S."/>
            <person name="Juul-Madsen H.R."/>
        </authorList>
    </citation>
    <scope>NUCLEOTIDE SEQUENCE [LARGE SCALE GENOMIC DNA]</scope>
    <source>
        <strain evidence="1 2">1199456.5</strain>
    </source>
</reference>
<name>A0A1A0MEE9_MYCMU</name>
<protein>
    <submittedName>
        <fullName evidence="1">Uncharacterized protein</fullName>
    </submittedName>
</protein>
<evidence type="ECO:0000313" key="2">
    <source>
        <dbReference type="Proteomes" id="UP000093962"/>
    </source>
</evidence>
<sequence>MTFLHDDQLAEVSSTPTASLSYADTAGSIARHESSEQSSVFWQPMRFASYRRTSAAHAGVRGGRKLGPEDNSHKFHNLAVFPGRNVA</sequence>
<proteinExistence type="predicted"/>
<dbReference type="Proteomes" id="UP000093962">
    <property type="component" value="Unassembled WGS sequence"/>
</dbReference>
<accession>A0A1A0MEE9</accession>
<comment type="caution">
    <text evidence="1">The sequence shown here is derived from an EMBL/GenBank/DDBJ whole genome shotgun (WGS) entry which is preliminary data.</text>
</comment>
<gene>
    <name evidence="1" type="ORF">A5642_26245</name>
</gene>
<evidence type="ECO:0000313" key="1">
    <source>
        <dbReference type="EMBL" id="OBA83797.1"/>
    </source>
</evidence>
<dbReference type="RefSeq" id="WP_064859955.1">
    <property type="nucleotide sequence ID" value="NZ_LZSF01000203.1"/>
</dbReference>
<dbReference type="EMBL" id="LZSF01000203">
    <property type="protein sequence ID" value="OBA83797.1"/>
    <property type="molecule type" value="Genomic_DNA"/>
</dbReference>
<dbReference type="AlphaFoldDB" id="A0A1A0MEE9"/>
<dbReference type="OrthoDB" id="9877283at2"/>
<organism evidence="1 2">
    <name type="scientific">Mycolicibacterium mucogenicum</name>
    <name type="common">Mycobacterium mucogenicum</name>
    <dbReference type="NCBI Taxonomy" id="56689"/>
    <lineage>
        <taxon>Bacteria</taxon>
        <taxon>Bacillati</taxon>
        <taxon>Actinomycetota</taxon>
        <taxon>Actinomycetes</taxon>
        <taxon>Mycobacteriales</taxon>
        <taxon>Mycobacteriaceae</taxon>
        <taxon>Mycolicibacterium</taxon>
    </lineage>
</organism>